<dbReference type="OrthoDB" id="5071263at2759"/>
<evidence type="ECO:0000313" key="2">
    <source>
        <dbReference type="Proteomes" id="UP000829364"/>
    </source>
</evidence>
<sequence>MSRLFSTSARNLVKWLGYSKDNLPDPFMRAAEVYSENGAKKKVGEIESIEIL</sequence>
<dbReference type="KEGG" id="ptkz:JDV02_002850"/>
<dbReference type="AlphaFoldDB" id="A0A9Q8QCS3"/>
<dbReference type="Proteomes" id="UP000829364">
    <property type="component" value="Chromosome 2"/>
</dbReference>
<keyword evidence="2" id="KW-1185">Reference proteome</keyword>
<dbReference type="RefSeq" id="XP_047839898.1">
    <property type="nucleotide sequence ID" value="XM_047983926.1"/>
</dbReference>
<dbReference type="EMBL" id="CP086355">
    <property type="protein sequence ID" value="UNI16417.1"/>
    <property type="molecule type" value="Genomic_DNA"/>
</dbReference>
<name>A0A9Q8QCS3_9HYPO</name>
<organism evidence="1 2">
    <name type="scientific">Purpureocillium takamizusanense</name>
    <dbReference type="NCBI Taxonomy" id="2060973"/>
    <lineage>
        <taxon>Eukaryota</taxon>
        <taxon>Fungi</taxon>
        <taxon>Dikarya</taxon>
        <taxon>Ascomycota</taxon>
        <taxon>Pezizomycotina</taxon>
        <taxon>Sordariomycetes</taxon>
        <taxon>Hypocreomycetidae</taxon>
        <taxon>Hypocreales</taxon>
        <taxon>Ophiocordycipitaceae</taxon>
        <taxon>Purpureocillium</taxon>
    </lineage>
</organism>
<proteinExistence type="predicted"/>
<evidence type="ECO:0000313" key="1">
    <source>
        <dbReference type="EMBL" id="UNI16417.1"/>
    </source>
</evidence>
<reference evidence="1" key="1">
    <citation type="submission" date="2021-11" db="EMBL/GenBank/DDBJ databases">
        <title>Purpureocillium_takamizusanense_genome.</title>
        <authorList>
            <person name="Nguyen N.-H."/>
        </authorList>
    </citation>
    <scope>NUCLEOTIDE SEQUENCE</scope>
    <source>
        <strain evidence="1">PT3</strain>
    </source>
</reference>
<accession>A0A9Q8QCS3</accession>
<gene>
    <name evidence="1" type="ORF">JDV02_002850</name>
</gene>
<protein>
    <submittedName>
        <fullName evidence="1">Uncharacterized protein</fullName>
    </submittedName>
</protein>
<dbReference type="GeneID" id="72064810"/>